<feature type="compositionally biased region" description="Polar residues" evidence="1">
    <location>
        <begin position="181"/>
        <end position="193"/>
    </location>
</feature>
<evidence type="ECO:0000256" key="1">
    <source>
        <dbReference type="SAM" id="MobiDB-lite"/>
    </source>
</evidence>
<proteinExistence type="predicted"/>
<accession>A0AA36EJF6</accession>
<reference evidence="2" key="1">
    <citation type="submission" date="2023-04" db="EMBL/GenBank/DDBJ databases">
        <authorList>
            <person name="Vijverberg K."/>
            <person name="Xiong W."/>
            <person name="Schranz E."/>
        </authorList>
    </citation>
    <scope>NUCLEOTIDE SEQUENCE</scope>
</reference>
<sequence>MAQQEEGGWPLGLRPLNMRPRDYDFSGSISCNTLLSGSPALTSDSSSDVDTQSTGSFFHDKSITLGNLLGVSSIVELSRRSLRSRRTSESITLGNNERSNLKSKLWCFRFCLCRKDIDVDIARNNTVPLGRLLEVERRVAQEHRRGHEHGPLIYGPDELALAQPFGELSNSLFEDGRIVPPTQSSPCSGLDSNGRNEGRRLRPPCF</sequence>
<evidence type="ECO:0000313" key="3">
    <source>
        <dbReference type="Proteomes" id="UP001177003"/>
    </source>
</evidence>
<dbReference type="Proteomes" id="UP001177003">
    <property type="component" value="Chromosome 8"/>
</dbReference>
<dbReference type="EMBL" id="OX465084">
    <property type="protein sequence ID" value="CAI9297927.1"/>
    <property type="molecule type" value="Genomic_DNA"/>
</dbReference>
<dbReference type="InterPro" id="IPR040344">
    <property type="entry name" value="At3g17950-like"/>
</dbReference>
<organism evidence="2 3">
    <name type="scientific">Lactuca saligna</name>
    <name type="common">Willowleaf lettuce</name>
    <dbReference type="NCBI Taxonomy" id="75948"/>
    <lineage>
        <taxon>Eukaryota</taxon>
        <taxon>Viridiplantae</taxon>
        <taxon>Streptophyta</taxon>
        <taxon>Embryophyta</taxon>
        <taxon>Tracheophyta</taxon>
        <taxon>Spermatophyta</taxon>
        <taxon>Magnoliopsida</taxon>
        <taxon>eudicotyledons</taxon>
        <taxon>Gunneridae</taxon>
        <taxon>Pentapetalae</taxon>
        <taxon>asterids</taxon>
        <taxon>campanulids</taxon>
        <taxon>Asterales</taxon>
        <taxon>Asteraceae</taxon>
        <taxon>Cichorioideae</taxon>
        <taxon>Cichorieae</taxon>
        <taxon>Lactucinae</taxon>
        <taxon>Lactuca</taxon>
    </lineage>
</organism>
<feature type="region of interest" description="Disordered" evidence="1">
    <location>
        <begin position="180"/>
        <end position="206"/>
    </location>
</feature>
<name>A0AA36EJF6_LACSI</name>
<protein>
    <submittedName>
        <fullName evidence="2">Uncharacterized protein</fullName>
    </submittedName>
</protein>
<gene>
    <name evidence="2" type="ORF">LSALG_LOCUS36709</name>
</gene>
<dbReference type="PANTHER" id="PTHR33544:SF16">
    <property type="entry name" value="NUCLEIC ACID BINDING NABP DOMAIN-CONTAINING PROTEIN"/>
    <property type="match status" value="1"/>
</dbReference>
<keyword evidence="3" id="KW-1185">Reference proteome</keyword>
<dbReference type="PANTHER" id="PTHR33544">
    <property type="entry name" value="DUF4005 DOMAIN-CONTAINING PROTEIN-RELATED"/>
    <property type="match status" value="1"/>
</dbReference>
<evidence type="ECO:0000313" key="2">
    <source>
        <dbReference type="EMBL" id="CAI9297927.1"/>
    </source>
</evidence>
<dbReference type="AlphaFoldDB" id="A0AA36EJF6"/>